<dbReference type="Proteomes" id="UP000539957">
    <property type="component" value="Unassembled WGS sequence"/>
</dbReference>
<evidence type="ECO:0000313" key="2">
    <source>
        <dbReference type="EMBL" id="MBB4797563.1"/>
    </source>
</evidence>
<dbReference type="RefSeq" id="WP_184268264.1">
    <property type="nucleotide sequence ID" value="NZ_JACHKY010000002.1"/>
</dbReference>
<organism evidence="2 3">
    <name type="scientific">Brevundimonas bullata</name>
    <dbReference type="NCBI Taxonomy" id="13160"/>
    <lineage>
        <taxon>Bacteria</taxon>
        <taxon>Pseudomonadati</taxon>
        <taxon>Pseudomonadota</taxon>
        <taxon>Alphaproteobacteria</taxon>
        <taxon>Caulobacterales</taxon>
        <taxon>Caulobacteraceae</taxon>
        <taxon>Brevundimonas</taxon>
    </lineage>
</organism>
<reference evidence="2 3" key="1">
    <citation type="submission" date="2020-08" db="EMBL/GenBank/DDBJ databases">
        <title>Functional genomics of gut bacteria from endangered species of beetles.</title>
        <authorList>
            <person name="Carlos-Shanley C."/>
        </authorList>
    </citation>
    <scope>NUCLEOTIDE SEQUENCE [LARGE SCALE GENOMIC DNA]</scope>
    <source>
        <strain evidence="2 3">S00123</strain>
    </source>
</reference>
<sequence>MSAPLIQLTTQAAHTWAEIFAASGSTLAVGFLVWDRVMPKPLQISGYVTLGTWGDQKEATVYLFSEAGERLIATSIRPSIHFEMALIPDQTPAARHREPAPLSWSQAPVKMRAIAERGHSGDAPMFRVLLRERATYTPWNRVLRWALRPALITKGVLPYRQKCRFRQPVTLPEGDLLKAIR</sequence>
<protein>
    <submittedName>
        <fullName evidence="2">Uncharacterized protein</fullName>
    </submittedName>
</protein>
<accession>A0A7W7INT8</accession>
<keyword evidence="1" id="KW-0472">Membrane</keyword>
<evidence type="ECO:0000256" key="1">
    <source>
        <dbReference type="SAM" id="Phobius"/>
    </source>
</evidence>
<name>A0A7W7INT8_9CAUL</name>
<keyword evidence="3" id="KW-1185">Reference proteome</keyword>
<dbReference type="AlphaFoldDB" id="A0A7W7INT8"/>
<comment type="caution">
    <text evidence="2">The sequence shown here is derived from an EMBL/GenBank/DDBJ whole genome shotgun (WGS) entry which is preliminary data.</text>
</comment>
<gene>
    <name evidence="2" type="ORF">HNP32_001287</name>
</gene>
<proteinExistence type="predicted"/>
<dbReference type="EMBL" id="JACHKY010000002">
    <property type="protein sequence ID" value="MBB4797563.1"/>
    <property type="molecule type" value="Genomic_DNA"/>
</dbReference>
<keyword evidence="1" id="KW-0812">Transmembrane</keyword>
<feature type="transmembrane region" description="Helical" evidence="1">
    <location>
        <begin position="12"/>
        <end position="34"/>
    </location>
</feature>
<evidence type="ECO:0000313" key="3">
    <source>
        <dbReference type="Proteomes" id="UP000539957"/>
    </source>
</evidence>
<keyword evidence="1" id="KW-1133">Transmembrane helix</keyword>